<feature type="transmembrane region" description="Helical" evidence="1">
    <location>
        <begin position="30"/>
        <end position="52"/>
    </location>
</feature>
<dbReference type="GO" id="GO:0005886">
    <property type="term" value="C:plasma membrane"/>
    <property type="evidence" value="ECO:0007669"/>
    <property type="project" value="TreeGrafter"/>
</dbReference>
<evidence type="ECO:0000256" key="1">
    <source>
        <dbReference type="SAM" id="Phobius"/>
    </source>
</evidence>
<keyword evidence="1" id="KW-0812">Transmembrane</keyword>
<name>A0A0L6Z5K9_9CLOT</name>
<dbReference type="PATRIC" id="fig|1121318.3.peg.3130"/>
<keyword evidence="1" id="KW-1133">Transmembrane helix</keyword>
<feature type="transmembrane region" description="Helical" evidence="1">
    <location>
        <begin position="144"/>
        <end position="162"/>
    </location>
</feature>
<dbReference type="STRING" id="36844.SAMN04488501_101365"/>
<proteinExistence type="predicted"/>
<dbReference type="GO" id="GO:0015128">
    <property type="term" value="F:gluconate transmembrane transporter activity"/>
    <property type="evidence" value="ECO:0007669"/>
    <property type="project" value="InterPro"/>
</dbReference>
<feature type="transmembrane region" description="Helical" evidence="1">
    <location>
        <begin position="104"/>
        <end position="132"/>
    </location>
</feature>
<dbReference type="InterPro" id="IPR003474">
    <property type="entry name" value="Glcn_transporter"/>
</dbReference>
<evidence type="ECO:0000313" key="2">
    <source>
        <dbReference type="EMBL" id="KOA18236.1"/>
    </source>
</evidence>
<dbReference type="Pfam" id="PF02447">
    <property type="entry name" value="GntP_permease"/>
    <property type="match status" value="1"/>
</dbReference>
<feature type="transmembrane region" description="Helical" evidence="1">
    <location>
        <begin position="64"/>
        <end position="81"/>
    </location>
</feature>
<reference evidence="3" key="1">
    <citation type="submission" date="2015-08" db="EMBL/GenBank/DDBJ databases">
        <title>Genome sequence of the strict anaerobe Clostridium homopropionicum LuHBu1 (DSM 5847T).</title>
        <authorList>
            <person name="Poehlein A."/>
            <person name="Beck M."/>
            <person name="Schiel-Bengelsdorf B."/>
            <person name="Bengelsdorf F.R."/>
            <person name="Daniel R."/>
            <person name="Duerre P."/>
        </authorList>
    </citation>
    <scope>NUCLEOTIDE SEQUENCE [LARGE SCALE GENOMIC DNA]</scope>
    <source>
        <strain evidence="3">DSM 5847</strain>
    </source>
</reference>
<feature type="transmembrane region" description="Helical" evidence="1">
    <location>
        <begin position="182"/>
        <end position="205"/>
    </location>
</feature>
<comment type="caution">
    <text evidence="2">The sequence shown here is derived from an EMBL/GenBank/DDBJ whole genome shotgun (WGS) entry which is preliminary data.</text>
</comment>
<dbReference type="Proteomes" id="UP000037043">
    <property type="component" value="Unassembled WGS sequence"/>
</dbReference>
<dbReference type="AlphaFoldDB" id="A0A0L6Z5K9"/>
<feature type="transmembrane region" description="Helical" evidence="1">
    <location>
        <begin position="441"/>
        <end position="464"/>
    </location>
</feature>
<dbReference type="RefSeq" id="WP_200903920.1">
    <property type="nucleotide sequence ID" value="NZ_LHUR01000042.1"/>
</dbReference>
<dbReference type="EMBL" id="LHUR01000042">
    <property type="protein sequence ID" value="KOA18236.1"/>
    <property type="molecule type" value="Genomic_DNA"/>
</dbReference>
<gene>
    <name evidence="2" type="ORF">CLHOM_31140</name>
</gene>
<dbReference type="PANTHER" id="PTHR30354">
    <property type="entry name" value="GNT FAMILY GLUCONATE TRANSPORTER"/>
    <property type="match status" value="1"/>
</dbReference>
<feature type="transmembrane region" description="Helical" evidence="1">
    <location>
        <begin position="238"/>
        <end position="261"/>
    </location>
</feature>
<feature type="transmembrane region" description="Helical" evidence="1">
    <location>
        <begin position="281"/>
        <end position="300"/>
    </location>
</feature>
<keyword evidence="3" id="KW-1185">Reference proteome</keyword>
<accession>A0A0L6Z5K9</accession>
<sequence>MLGVFGIVLSLALLIYLAYRGITVLVLAPILALMAAFIGGIGGQETHIMATYTEIFMKAFANYAKNYFPVFLLGAIFGKVMDDSGSAKAIAHAIAKKLGADKCVLAVVLSVSILTYGGVSMFVVAFAVFPIAQQLFKEADIPKRLIPGTIALGSFTFTMTGLPGSPQIQNAIPMPFFGTDAYAAPILGLIASVCMFGGGIVWLTLRVRQAKKAGEGYGVHPNEKFTEIDETNLPSLGLALAPIFLVLGINLVLSKMVIVAGKYDGAYLEKAPYLTKLGNVAGTWSLIIALVISILATIIFNYKRLKSAKDTVNQGAIGSLLAIINTSSEVGYGNVIQSLAAFTIVKNALLGVSSNPIISEAISVNVLAGITGSASGGMSIALGILGKQYLEMGIQQGISPEVLHRIASLASGGFDSLPHNGAVITLLTICGLTHKESYKDIGMISVAIPLCSLVVVVVFALMGVV</sequence>
<protein>
    <submittedName>
        <fullName evidence="2">Citrate transporter</fullName>
    </submittedName>
</protein>
<keyword evidence="1" id="KW-0472">Membrane</keyword>
<evidence type="ECO:0000313" key="3">
    <source>
        <dbReference type="Proteomes" id="UP000037043"/>
    </source>
</evidence>
<organism evidence="2 3">
    <name type="scientific">Clostridium homopropionicum DSM 5847</name>
    <dbReference type="NCBI Taxonomy" id="1121318"/>
    <lineage>
        <taxon>Bacteria</taxon>
        <taxon>Bacillati</taxon>
        <taxon>Bacillota</taxon>
        <taxon>Clostridia</taxon>
        <taxon>Eubacteriales</taxon>
        <taxon>Clostridiaceae</taxon>
        <taxon>Clostridium</taxon>
    </lineage>
</organism>
<dbReference type="PANTHER" id="PTHR30354:SF7">
    <property type="entry name" value="BLL7963 PROTEIN"/>
    <property type="match status" value="1"/>
</dbReference>